<protein>
    <submittedName>
        <fullName evidence="1">Uncharacterized protein</fullName>
    </submittedName>
</protein>
<organism evidence="1 2">
    <name type="scientific">Apostasia shenzhenica</name>
    <dbReference type="NCBI Taxonomy" id="1088818"/>
    <lineage>
        <taxon>Eukaryota</taxon>
        <taxon>Viridiplantae</taxon>
        <taxon>Streptophyta</taxon>
        <taxon>Embryophyta</taxon>
        <taxon>Tracheophyta</taxon>
        <taxon>Spermatophyta</taxon>
        <taxon>Magnoliopsida</taxon>
        <taxon>Liliopsida</taxon>
        <taxon>Asparagales</taxon>
        <taxon>Orchidaceae</taxon>
        <taxon>Apostasioideae</taxon>
        <taxon>Apostasia</taxon>
    </lineage>
</organism>
<dbReference type="EMBL" id="KZ452001">
    <property type="protein sequence ID" value="PKA52643.1"/>
    <property type="molecule type" value="Genomic_DNA"/>
</dbReference>
<proteinExistence type="predicted"/>
<evidence type="ECO:0000313" key="1">
    <source>
        <dbReference type="EMBL" id="PKA52643.1"/>
    </source>
</evidence>
<dbReference type="STRING" id="1088818.A0A2I0AAR6"/>
<sequence length="101" mass="11470">MDIDLSDQTGHSDVCNVLGDVGKESEGTRRWSRMDREKRAAVRAELEKVNRLPPNSSYAVHRLRVLNKIVNLMSIQTLSQWECLHAAVLLIKLGFFSHHAC</sequence>
<dbReference type="Proteomes" id="UP000236161">
    <property type="component" value="Unassembled WGS sequence"/>
</dbReference>
<dbReference type="AlphaFoldDB" id="A0A2I0AAR6"/>
<dbReference type="OrthoDB" id="1928932at2759"/>
<keyword evidence="2" id="KW-1185">Reference proteome</keyword>
<accession>A0A2I0AAR6</accession>
<evidence type="ECO:0000313" key="2">
    <source>
        <dbReference type="Proteomes" id="UP000236161"/>
    </source>
</evidence>
<name>A0A2I0AAR6_9ASPA</name>
<reference evidence="1 2" key="1">
    <citation type="journal article" date="2017" name="Nature">
        <title>The Apostasia genome and the evolution of orchids.</title>
        <authorList>
            <person name="Zhang G.Q."/>
            <person name="Liu K.W."/>
            <person name="Li Z."/>
            <person name="Lohaus R."/>
            <person name="Hsiao Y.Y."/>
            <person name="Niu S.C."/>
            <person name="Wang J.Y."/>
            <person name="Lin Y.C."/>
            <person name="Xu Q."/>
            <person name="Chen L.J."/>
            <person name="Yoshida K."/>
            <person name="Fujiwara S."/>
            <person name="Wang Z.W."/>
            <person name="Zhang Y.Q."/>
            <person name="Mitsuda N."/>
            <person name="Wang M."/>
            <person name="Liu G.H."/>
            <person name="Pecoraro L."/>
            <person name="Huang H.X."/>
            <person name="Xiao X.J."/>
            <person name="Lin M."/>
            <person name="Wu X.Y."/>
            <person name="Wu W.L."/>
            <person name="Chen Y.Y."/>
            <person name="Chang S.B."/>
            <person name="Sakamoto S."/>
            <person name="Ohme-Takagi M."/>
            <person name="Yagi M."/>
            <person name="Zeng S.J."/>
            <person name="Shen C.Y."/>
            <person name="Yeh C.M."/>
            <person name="Luo Y.B."/>
            <person name="Tsai W.C."/>
            <person name="Van de Peer Y."/>
            <person name="Liu Z.J."/>
        </authorList>
    </citation>
    <scope>NUCLEOTIDE SEQUENCE [LARGE SCALE GENOMIC DNA]</scope>
    <source>
        <strain evidence="2">cv. Shenzhen</strain>
        <tissue evidence="1">Stem</tissue>
    </source>
</reference>
<gene>
    <name evidence="1" type="ORF">AXF42_Ash001624</name>
</gene>